<dbReference type="KEGG" id="orn:DV701_08580"/>
<dbReference type="EMBL" id="CP031229">
    <property type="protein sequence ID" value="AXH96179.1"/>
    <property type="molecule type" value="Genomic_DNA"/>
</dbReference>
<protein>
    <submittedName>
        <fullName evidence="2">Uncharacterized protein</fullName>
    </submittedName>
</protein>
<evidence type="ECO:0000256" key="1">
    <source>
        <dbReference type="SAM" id="MobiDB-lite"/>
    </source>
</evidence>
<dbReference type="Proteomes" id="UP000253790">
    <property type="component" value="Chromosome"/>
</dbReference>
<dbReference type="AlphaFoldDB" id="A0A345NMC1"/>
<sequence length="82" mass="8749">MRACGHRQHHASMTWSPHLRRHGQDLRRGLLALVDDTSSPRSTATTSLGDRALRMLKKAGPPTVPAAGVMAALPARELGAAC</sequence>
<keyword evidence="3" id="KW-1185">Reference proteome</keyword>
<organism evidence="2 3">
    <name type="scientific">Ornithinimicrobium avium</name>
    <dbReference type="NCBI Taxonomy" id="2283195"/>
    <lineage>
        <taxon>Bacteria</taxon>
        <taxon>Bacillati</taxon>
        <taxon>Actinomycetota</taxon>
        <taxon>Actinomycetes</taxon>
        <taxon>Micrococcales</taxon>
        <taxon>Ornithinimicrobiaceae</taxon>
        <taxon>Ornithinimicrobium</taxon>
    </lineage>
</organism>
<accession>A0A345NMC1</accession>
<evidence type="ECO:0000313" key="2">
    <source>
        <dbReference type="EMBL" id="AXH96179.1"/>
    </source>
</evidence>
<reference evidence="2 3" key="1">
    <citation type="submission" date="2018-07" db="EMBL/GenBank/DDBJ databases">
        <title>Complete genome sequencing of Ornithinimicrobium sp. AMA3305.</title>
        <authorList>
            <person name="Bae J.-W."/>
        </authorList>
    </citation>
    <scope>NUCLEOTIDE SEQUENCE [LARGE SCALE GENOMIC DNA]</scope>
    <source>
        <strain evidence="2 3">AMA3305</strain>
    </source>
</reference>
<evidence type="ECO:0000313" key="3">
    <source>
        <dbReference type="Proteomes" id="UP000253790"/>
    </source>
</evidence>
<feature type="region of interest" description="Disordered" evidence="1">
    <location>
        <begin position="1"/>
        <end position="20"/>
    </location>
</feature>
<name>A0A345NMC1_9MICO</name>
<gene>
    <name evidence="2" type="ORF">DV701_08580</name>
</gene>
<feature type="compositionally biased region" description="Basic residues" evidence="1">
    <location>
        <begin position="1"/>
        <end position="10"/>
    </location>
</feature>
<proteinExistence type="predicted"/>